<reference evidence="3" key="1">
    <citation type="journal article" date="2019" name="Int. J. Syst. Evol. Microbiol.">
        <title>The Global Catalogue of Microorganisms (GCM) 10K type strain sequencing project: providing services to taxonomists for standard genome sequencing and annotation.</title>
        <authorList>
            <consortium name="The Broad Institute Genomics Platform"/>
            <consortium name="The Broad Institute Genome Sequencing Center for Infectious Disease"/>
            <person name="Wu L."/>
            <person name="Ma J."/>
        </authorList>
    </citation>
    <scope>NUCLEOTIDE SEQUENCE [LARGE SCALE GENOMIC DNA]</scope>
    <source>
        <strain evidence="3">JCM 16540</strain>
    </source>
</reference>
<dbReference type="InterPro" id="IPR021315">
    <property type="entry name" value="Gap/Sap"/>
</dbReference>
<dbReference type="EMBL" id="BAAAYR010000002">
    <property type="protein sequence ID" value="GAA3565179.1"/>
    <property type="molecule type" value="Genomic_DNA"/>
</dbReference>
<feature type="transmembrane region" description="Helical" evidence="1">
    <location>
        <begin position="44"/>
        <end position="69"/>
    </location>
</feature>
<proteinExistence type="predicted"/>
<comment type="caution">
    <text evidence="2">The sequence shown here is derived from an EMBL/GenBank/DDBJ whole genome shotgun (WGS) entry which is preliminary data.</text>
</comment>
<dbReference type="RefSeq" id="WP_204910704.1">
    <property type="nucleotide sequence ID" value="NZ_BAAAYR010000002.1"/>
</dbReference>
<evidence type="ECO:0008006" key="4">
    <source>
        <dbReference type="Google" id="ProtNLM"/>
    </source>
</evidence>
<keyword evidence="3" id="KW-1185">Reference proteome</keyword>
<organism evidence="2 3">
    <name type="scientific">Microlunatus spumicola</name>
    <dbReference type="NCBI Taxonomy" id="81499"/>
    <lineage>
        <taxon>Bacteria</taxon>
        <taxon>Bacillati</taxon>
        <taxon>Actinomycetota</taxon>
        <taxon>Actinomycetes</taxon>
        <taxon>Propionibacteriales</taxon>
        <taxon>Propionibacteriaceae</taxon>
        <taxon>Microlunatus</taxon>
    </lineage>
</organism>
<evidence type="ECO:0000313" key="3">
    <source>
        <dbReference type="Proteomes" id="UP001500767"/>
    </source>
</evidence>
<sequence>MTDDQGFWDTLGALIPLGLAGAFSWLPVTGLVVLLLAGSGMTRVWAFVAGRVFGLALITVAFVAGARALPAPRSTPAMEGPLVAGAEVTAGLALVVVGVVAWLRRHRARERDAPAWQRRLAEASVPAVFLTSVVVDLQPKGLVLGLASGVVVRAGSMPVPESVLAVVLYLAVAASSVLLPLVAAYAAPERTSRWLRATQDWLVVHGSVLTAVVAAAVGVVLVVDGLARF</sequence>
<evidence type="ECO:0000256" key="1">
    <source>
        <dbReference type="SAM" id="Phobius"/>
    </source>
</evidence>
<feature type="transmembrane region" description="Helical" evidence="1">
    <location>
        <begin position="81"/>
        <end position="103"/>
    </location>
</feature>
<keyword evidence="1" id="KW-0812">Transmembrane</keyword>
<feature type="transmembrane region" description="Helical" evidence="1">
    <location>
        <begin position="207"/>
        <end position="227"/>
    </location>
</feature>
<gene>
    <name evidence="2" type="ORF">GCM10022197_21150</name>
</gene>
<dbReference type="Pfam" id="PF11139">
    <property type="entry name" value="SfLAP"/>
    <property type="match status" value="1"/>
</dbReference>
<evidence type="ECO:0000313" key="2">
    <source>
        <dbReference type="EMBL" id="GAA3565179.1"/>
    </source>
</evidence>
<protein>
    <recommendedName>
        <fullName evidence="4">Sap, sulfolipid-1-addressing protein</fullName>
    </recommendedName>
</protein>
<dbReference type="Proteomes" id="UP001500767">
    <property type="component" value="Unassembled WGS sequence"/>
</dbReference>
<keyword evidence="1" id="KW-1133">Transmembrane helix</keyword>
<feature type="transmembrane region" description="Helical" evidence="1">
    <location>
        <begin position="12"/>
        <end position="37"/>
    </location>
</feature>
<name>A0ABP6XET9_9ACTN</name>
<keyword evidence="1" id="KW-0472">Membrane</keyword>
<accession>A0ABP6XET9</accession>
<feature type="transmembrane region" description="Helical" evidence="1">
    <location>
        <begin position="163"/>
        <end position="187"/>
    </location>
</feature>